<protein>
    <recommendedName>
        <fullName evidence="3">Spondin domain-containing protein</fullName>
    </recommendedName>
</protein>
<dbReference type="InterPro" id="IPR026444">
    <property type="entry name" value="Secre_tail"/>
</dbReference>
<accession>A0ABP9CPX5</accession>
<evidence type="ECO:0000313" key="5">
    <source>
        <dbReference type="Proteomes" id="UP001501433"/>
    </source>
</evidence>
<evidence type="ECO:0000313" key="4">
    <source>
        <dbReference type="EMBL" id="GAA4812314.1"/>
    </source>
</evidence>
<feature type="chain" id="PRO_5046262717" description="Spondin domain-containing protein" evidence="2">
    <location>
        <begin position="25"/>
        <end position="311"/>
    </location>
</feature>
<keyword evidence="1 2" id="KW-0732">Signal</keyword>
<organism evidence="4 5">
    <name type="scientific">Litoribaculum gwangyangense</name>
    <dbReference type="NCBI Taxonomy" id="1130722"/>
    <lineage>
        <taxon>Bacteria</taxon>
        <taxon>Pseudomonadati</taxon>
        <taxon>Bacteroidota</taxon>
        <taxon>Flavobacteriia</taxon>
        <taxon>Flavobacteriales</taxon>
        <taxon>Flavobacteriaceae</taxon>
        <taxon>Litoribaculum</taxon>
    </lineage>
</organism>
<dbReference type="PANTHER" id="PTHR11311:SF15">
    <property type="entry name" value="SPONDIN-2"/>
    <property type="match status" value="1"/>
</dbReference>
<dbReference type="RefSeq" id="WP_345276795.1">
    <property type="nucleotide sequence ID" value="NZ_BAABJW010000003.1"/>
</dbReference>
<comment type="caution">
    <text evidence="4">The sequence shown here is derived from an EMBL/GenBank/DDBJ whole genome shotgun (WGS) entry which is preliminary data.</text>
</comment>
<dbReference type="PROSITE" id="PS51020">
    <property type="entry name" value="SPONDIN"/>
    <property type="match status" value="1"/>
</dbReference>
<dbReference type="InterPro" id="IPR038678">
    <property type="entry name" value="Spondin_N_sf"/>
</dbReference>
<dbReference type="InterPro" id="IPR051418">
    <property type="entry name" value="Spondin/Thrombospondin_T1"/>
</dbReference>
<feature type="signal peptide" evidence="2">
    <location>
        <begin position="1"/>
        <end position="24"/>
    </location>
</feature>
<evidence type="ECO:0000259" key="3">
    <source>
        <dbReference type="PROSITE" id="PS51020"/>
    </source>
</evidence>
<gene>
    <name evidence="4" type="ORF">GCM10023330_19600</name>
</gene>
<keyword evidence="5" id="KW-1185">Reference proteome</keyword>
<dbReference type="Gene3D" id="2.60.40.2130">
    <property type="entry name" value="F-spondin domain"/>
    <property type="match status" value="1"/>
</dbReference>
<dbReference type="Pfam" id="PF06468">
    <property type="entry name" value="Spond_N"/>
    <property type="match status" value="1"/>
</dbReference>
<dbReference type="NCBIfam" id="TIGR04183">
    <property type="entry name" value="Por_Secre_tail"/>
    <property type="match status" value="1"/>
</dbReference>
<evidence type="ECO:0000256" key="2">
    <source>
        <dbReference type="SAM" id="SignalP"/>
    </source>
</evidence>
<reference evidence="5" key="1">
    <citation type="journal article" date="2019" name="Int. J. Syst. Evol. Microbiol.">
        <title>The Global Catalogue of Microorganisms (GCM) 10K type strain sequencing project: providing services to taxonomists for standard genome sequencing and annotation.</title>
        <authorList>
            <consortium name="The Broad Institute Genomics Platform"/>
            <consortium name="The Broad Institute Genome Sequencing Center for Infectious Disease"/>
            <person name="Wu L."/>
            <person name="Ma J."/>
        </authorList>
    </citation>
    <scope>NUCLEOTIDE SEQUENCE [LARGE SCALE GENOMIC DNA]</scope>
    <source>
        <strain evidence="5">JCM 18325</strain>
    </source>
</reference>
<dbReference type="Pfam" id="PF18962">
    <property type="entry name" value="Por_Secre_tail"/>
    <property type="match status" value="1"/>
</dbReference>
<dbReference type="Proteomes" id="UP001501433">
    <property type="component" value="Unassembled WGS sequence"/>
</dbReference>
<dbReference type="EMBL" id="BAABJW010000003">
    <property type="protein sequence ID" value="GAA4812314.1"/>
    <property type="molecule type" value="Genomic_DNA"/>
</dbReference>
<name>A0ABP9CPX5_9FLAO</name>
<dbReference type="InterPro" id="IPR009465">
    <property type="entry name" value="Spondin_N"/>
</dbReference>
<sequence>MKKIILSITISLFFCAISFSQSSANYDISLTTIWNPTDHTSVPNGAHWSPLAGATHKNINDILEFGVIAPISNGIKNIAETGNTSNFMNEINSAINAGKANQYLQQDFSPFAGNNSNASINSVTVSEDFPLITLVSMVAPSPDWFIAINSLNLRSGNDLVNNGWKDTFTLDVYAYDAGTDSGVDYNSPNSVTNPREAITMISGFPVNGNKMATITFTLNSSTLNNNNIETIENVKIYPNPTNGHVTIYNLLNIELSSIEVYTILGKRVKEINVKSKLSFIEMDLIDLNKGVYLLNLKVNKERKKIEKIVIY</sequence>
<dbReference type="PANTHER" id="PTHR11311">
    <property type="entry name" value="SPONDIN"/>
    <property type="match status" value="1"/>
</dbReference>
<feature type="domain" description="Spondin" evidence="3">
    <location>
        <begin position="10"/>
        <end position="210"/>
    </location>
</feature>
<evidence type="ECO:0000256" key="1">
    <source>
        <dbReference type="ARBA" id="ARBA00022729"/>
    </source>
</evidence>
<proteinExistence type="predicted"/>
<dbReference type="NCBIfam" id="NF038123">
    <property type="entry name" value="NF038123_dom"/>
    <property type="match status" value="1"/>
</dbReference>